<name>A0A392V5V3_9FABA</name>
<dbReference type="AlphaFoldDB" id="A0A392V5V3"/>
<keyword evidence="2" id="KW-1185">Reference proteome</keyword>
<protein>
    <submittedName>
        <fullName evidence="1">Uncharacterized protein</fullName>
    </submittedName>
</protein>
<accession>A0A392V5V3</accession>
<dbReference type="EMBL" id="LXQA011052059">
    <property type="protein sequence ID" value="MCI82803.1"/>
    <property type="molecule type" value="Genomic_DNA"/>
</dbReference>
<comment type="caution">
    <text evidence="1">The sequence shown here is derived from an EMBL/GenBank/DDBJ whole genome shotgun (WGS) entry which is preliminary data.</text>
</comment>
<sequence length="35" mass="3657">GSLRGAQCVGSGLTAHRSLCCPVFRADFDSGVIFE</sequence>
<evidence type="ECO:0000313" key="1">
    <source>
        <dbReference type="EMBL" id="MCI82803.1"/>
    </source>
</evidence>
<reference evidence="1 2" key="1">
    <citation type="journal article" date="2018" name="Front. Plant Sci.">
        <title>Red Clover (Trifolium pratense) and Zigzag Clover (T. medium) - A Picture of Genomic Similarities and Differences.</title>
        <authorList>
            <person name="Dluhosova J."/>
            <person name="Istvanek J."/>
            <person name="Nedelnik J."/>
            <person name="Repkova J."/>
        </authorList>
    </citation>
    <scope>NUCLEOTIDE SEQUENCE [LARGE SCALE GENOMIC DNA]</scope>
    <source>
        <strain evidence="2">cv. 10/8</strain>
        <tissue evidence="1">Leaf</tissue>
    </source>
</reference>
<proteinExistence type="predicted"/>
<dbReference type="Proteomes" id="UP000265520">
    <property type="component" value="Unassembled WGS sequence"/>
</dbReference>
<evidence type="ECO:0000313" key="2">
    <source>
        <dbReference type="Proteomes" id="UP000265520"/>
    </source>
</evidence>
<feature type="non-terminal residue" evidence="1">
    <location>
        <position position="1"/>
    </location>
</feature>
<organism evidence="1 2">
    <name type="scientific">Trifolium medium</name>
    <dbReference type="NCBI Taxonomy" id="97028"/>
    <lineage>
        <taxon>Eukaryota</taxon>
        <taxon>Viridiplantae</taxon>
        <taxon>Streptophyta</taxon>
        <taxon>Embryophyta</taxon>
        <taxon>Tracheophyta</taxon>
        <taxon>Spermatophyta</taxon>
        <taxon>Magnoliopsida</taxon>
        <taxon>eudicotyledons</taxon>
        <taxon>Gunneridae</taxon>
        <taxon>Pentapetalae</taxon>
        <taxon>rosids</taxon>
        <taxon>fabids</taxon>
        <taxon>Fabales</taxon>
        <taxon>Fabaceae</taxon>
        <taxon>Papilionoideae</taxon>
        <taxon>50 kb inversion clade</taxon>
        <taxon>NPAAA clade</taxon>
        <taxon>Hologalegina</taxon>
        <taxon>IRL clade</taxon>
        <taxon>Trifolieae</taxon>
        <taxon>Trifolium</taxon>
    </lineage>
</organism>